<dbReference type="Proteomes" id="UP001549162">
    <property type="component" value="Unassembled WGS sequence"/>
</dbReference>
<reference evidence="7 8" key="1">
    <citation type="submission" date="2024-06" db="EMBL/GenBank/DDBJ databases">
        <title>Genomic Encyclopedia of Type Strains, Phase IV (KMG-IV): sequencing the most valuable type-strain genomes for metagenomic binning, comparative biology and taxonomic classification.</title>
        <authorList>
            <person name="Goeker M."/>
        </authorList>
    </citation>
    <scope>NUCLEOTIDE SEQUENCE [LARGE SCALE GENOMIC DNA]</scope>
    <source>
        <strain evidence="7 8">DSM 21460</strain>
    </source>
</reference>
<dbReference type="Pfam" id="PF00625">
    <property type="entry name" value="Guanylate_kin"/>
    <property type="match status" value="1"/>
</dbReference>
<feature type="domain" description="Guanylate kinase-like" evidence="6">
    <location>
        <begin position="1"/>
        <end position="172"/>
    </location>
</feature>
<evidence type="ECO:0000256" key="3">
    <source>
        <dbReference type="ARBA" id="ARBA00022679"/>
    </source>
</evidence>
<dbReference type="PANTHER" id="PTHR23117:SF13">
    <property type="entry name" value="GUANYLATE KINASE"/>
    <property type="match status" value="1"/>
</dbReference>
<keyword evidence="3 7" id="KW-0808">Transferase</keyword>
<protein>
    <submittedName>
        <fullName evidence="7">Guanylate kinase</fullName>
        <ecNumber evidence="7">2.7.4.8</ecNumber>
    </submittedName>
</protein>
<dbReference type="EMBL" id="JBEPMA010000018">
    <property type="protein sequence ID" value="MET3618224.1"/>
    <property type="molecule type" value="Genomic_DNA"/>
</dbReference>
<evidence type="ECO:0000313" key="8">
    <source>
        <dbReference type="Proteomes" id="UP001549162"/>
    </source>
</evidence>
<keyword evidence="4 7" id="KW-0418">Kinase</keyword>
<evidence type="ECO:0000256" key="4">
    <source>
        <dbReference type="ARBA" id="ARBA00022777"/>
    </source>
</evidence>
<dbReference type="PROSITE" id="PS50052">
    <property type="entry name" value="GUANYLATE_KINASE_2"/>
    <property type="match status" value="1"/>
</dbReference>
<keyword evidence="8" id="KW-1185">Reference proteome</keyword>
<dbReference type="InterPro" id="IPR020590">
    <property type="entry name" value="Guanylate_kinase_CS"/>
</dbReference>
<organism evidence="7 8">
    <name type="scientific">Peptoniphilus olsenii</name>
    <dbReference type="NCBI Taxonomy" id="411570"/>
    <lineage>
        <taxon>Bacteria</taxon>
        <taxon>Bacillati</taxon>
        <taxon>Bacillota</taxon>
        <taxon>Tissierellia</taxon>
        <taxon>Tissierellales</taxon>
        <taxon>Peptoniphilaceae</taxon>
        <taxon>Peptoniphilus</taxon>
    </lineage>
</organism>
<dbReference type="SMART" id="SM00072">
    <property type="entry name" value="GuKc"/>
    <property type="match status" value="1"/>
</dbReference>
<comment type="catalytic activity">
    <reaction evidence="5">
        <text>GMP + ATP = GDP + ADP</text>
        <dbReference type="Rhea" id="RHEA:20780"/>
        <dbReference type="ChEBI" id="CHEBI:30616"/>
        <dbReference type="ChEBI" id="CHEBI:58115"/>
        <dbReference type="ChEBI" id="CHEBI:58189"/>
        <dbReference type="ChEBI" id="CHEBI:456216"/>
        <dbReference type="EC" id="2.7.4.8"/>
    </reaction>
</comment>
<dbReference type="InterPro" id="IPR008145">
    <property type="entry name" value="GK/Ca_channel_bsu"/>
</dbReference>
<dbReference type="PANTHER" id="PTHR23117">
    <property type="entry name" value="GUANYLATE KINASE-RELATED"/>
    <property type="match status" value="1"/>
</dbReference>
<comment type="similarity">
    <text evidence="2">Belongs to the guanylate kinase family.</text>
</comment>
<evidence type="ECO:0000259" key="6">
    <source>
        <dbReference type="PROSITE" id="PS50052"/>
    </source>
</evidence>
<dbReference type="Gene3D" id="3.40.50.300">
    <property type="entry name" value="P-loop containing nucleotide triphosphate hydrolases"/>
    <property type="match status" value="1"/>
</dbReference>
<evidence type="ECO:0000313" key="7">
    <source>
        <dbReference type="EMBL" id="MET3618224.1"/>
    </source>
</evidence>
<evidence type="ECO:0000256" key="5">
    <source>
        <dbReference type="ARBA" id="ARBA00048594"/>
    </source>
</evidence>
<dbReference type="InterPro" id="IPR008144">
    <property type="entry name" value="Guanylate_kin-like_dom"/>
</dbReference>
<gene>
    <name evidence="7" type="ORF">ABID14_001862</name>
</gene>
<dbReference type="CDD" id="cd00071">
    <property type="entry name" value="GMPK"/>
    <property type="match status" value="1"/>
</dbReference>
<dbReference type="GO" id="GO:0004385">
    <property type="term" value="F:GMP kinase activity"/>
    <property type="evidence" value="ECO:0007669"/>
    <property type="project" value="UniProtKB-EC"/>
</dbReference>
<dbReference type="RefSeq" id="WP_354369342.1">
    <property type="nucleotide sequence ID" value="NZ_JBEPMA010000018.1"/>
</dbReference>
<evidence type="ECO:0000256" key="2">
    <source>
        <dbReference type="ARBA" id="ARBA00005790"/>
    </source>
</evidence>
<dbReference type="PROSITE" id="PS00856">
    <property type="entry name" value="GUANYLATE_KINASE_1"/>
    <property type="match status" value="1"/>
</dbReference>
<comment type="caution">
    <text evidence="7">The sequence shown here is derived from an EMBL/GenBank/DDBJ whole genome shotgun (WGS) entry which is preliminary data.</text>
</comment>
<sequence length="178" mass="20356">MIYLIVGNSGSGKSTIANALIKLEINKITTYTTRPPRPSEIPGIDYNFISIEDFKKLDENDKFIGTTNYVGNFYSTLKKDLDKNYLGDENCVIVVDKKGVKEIKEEYPKSVCIYLECSDEVLKNRMINRNDDPENIEKRLKENEDLSPIADYKVNANKDIDSVYEDVVTIIKKTKNNI</sequence>
<dbReference type="EC" id="2.7.4.8" evidence="7"/>
<comment type="function">
    <text evidence="1">Essential for recycling GMP and indirectly, cGMP.</text>
</comment>
<dbReference type="InterPro" id="IPR027417">
    <property type="entry name" value="P-loop_NTPase"/>
</dbReference>
<evidence type="ECO:0000256" key="1">
    <source>
        <dbReference type="ARBA" id="ARBA00003531"/>
    </source>
</evidence>
<proteinExistence type="inferred from homology"/>
<accession>A0ABV2JBR3</accession>
<dbReference type="SUPFAM" id="SSF52540">
    <property type="entry name" value="P-loop containing nucleoside triphosphate hydrolases"/>
    <property type="match status" value="1"/>
</dbReference>
<name>A0ABV2JBR3_9FIRM</name>